<feature type="transmembrane region" description="Helical" evidence="1">
    <location>
        <begin position="20"/>
        <end position="38"/>
    </location>
</feature>
<protein>
    <recommendedName>
        <fullName evidence="4">DUF4383 domain-containing protein</fullName>
    </recommendedName>
</protein>
<dbReference type="EMBL" id="JABSNM010000006">
    <property type="protein sequence ID" value="NRT56023.1"/>
    <property type="molecule type" value="Genomic_DNA"/>
</dbReference>
<name>A0ABX2G154_9BURK</name>
<feature type="transmembrane region" description="Helical" evidence="1">
    <location>
        <begin position="64"/>
        <end position="82"/>
    </location>
</feature>
<keyword evidence="1" id="KW-1133">Transmembrane helix</keyword>
<reference evidence="2 3" key="1">
    <citation type="submission" date="2020-05" db="EMBL/GenBank/DDBJ databases">
        <title>Genomic Encyclopedia of Type Strains, Phase IV (KMG-V): Genome sequencing to study the core and pangenomes of soil and plant-associated prokaryotes.</title>
        <authorList>
            <person name="Whitman W."/>
        </authorList>
    </citation>
    <scope>NUCLEOTIDE SEQUENCE [LARGE SCALE GENOMIC DNA]</scope>
    <source>
        <strain evidence="2 3">C29</strain>
    </source>
</reference>
<dbReference type="Proteomes" id="UP001516061">
    <property type="component" value="Unassembled WGS sequence"/>
</dbReference>
<sequence length="147" mass="16185">MNKNPKMEIMSTPQDNPRQVISTAWGGMLALLIVMLLLDPLRKAMGGDYAGLSLLLQQDPGEQGLRILIGMICLNALVQVLVHVRSCRTARVTALVLSALYGLFFVAHHIIHLRAGEQPGLQTGLDMTHHLLAGLAVWGAWRWMKQA</sequence>
<keyword evidence="1" id="KW-0812">Transmembrane</keyword>
<dbReference type="RefSeq" id="WP_173804996.1">
    <property type="nucleotide sequence ID" value="NZ_JABSNM010000006.1"/>
</dbReference>
<evidence type="ECO:0000256" key="1">
    <source>
        <dbReference type="SAM" id="Phobius"/>
    </source>
</evidence>
<keyword evidence="3" id="KW-1185">Reference proteome</keyword>
<accession>A0ABX2G154</accession>
<evidence type="ECO:0000313" key="2">
    <source>
        <dbReference type="EMBL" id="NRT56023.1"/>
    </source>
</evidence>
<evidence type="ECO:0000313" key="3">
    <source>
        <dbReference type="Proteomes" id="UP001516061"/>
    </source>
</evidence>
<feature type="transmembrane region" description="Helical" evidence="1">
    <location>
        <begin position="127"/>
        <end position="144"/>
    </location>
</feature>
<organism evidence="2 3">
    <name type="scientific">Sphaerotilus uruguayifluvii</name>
    <dbReference type="NCBI Taxonomy" id="2735897"/>
    <lineage>
        <taxon>Bacteria</taxon>
        <taxon>Pseudomonadati</taxon>
        <taxon>Pseudomonadota</taxon>
        <taxon>Betaproteobacteria</taxon>
        <taxon>Burkholderiales</taxon>
        <taxon>Sphaerotilaceae</taxon>
        <taxon>Sphaerotilus</taxon>
    </lineage>
</organism>
<comment type="caution">
    <text evidence="2">The sequence shown here is derived from an EMBL/GenBank/DDBJ whole genome shotgun (WGS) entry which is preliminary data.</text>
</comment>
<feature type="transmembrane region" description="Helical" evidence="1">
    <location>
        <begin position="94"/>
        <end position="115"/>
    </location>
</feature>
<evidence type="ECO:0008006" key="4">
    <source>
        <dbReference type="Google" id="ProtNLM"/>
    </source>
</evidence>
<proteinExistence type="predicted"/>
<keyword evidence="1" id="KW-0472">Membrane</keyword>
<gene>
    <name evidence="2" type="ORF">HNQ01_001758</name>
</gene>